<evidence type="ECO:0000256" key="1">
    <source>
        <dbReference type="SAM" id="MobiDB-lite"/>
    </source>
</evidence>
<gene>
    <name evidence="3" type="ORF">SAMN05414137_109287</name>
</gene>
<organism evidence="3 4">
    <name type="scientific">Streptacidiphilus jiangxiensis</name>
    <dbReference type="NCBI Taxonomy" id="235985"/>
    <lineage>
        <taxon>Bacteria</taxon>
        <taxon>Bacillati</taxon>
        <taxon>Actinomycetota</taxon>
        <taxon>Actinomycetes</taxon>
        <taxon>Kitasatosporales</taxon>
        <taxon>Streptomycetaceae</taxon>
        <taxon>Streptacidiphilus</taxon>
    </lineage>
</organism>
<name>A0A1H7R0J8_STRJI</name>
<dbReference type="AlphaFoldDB" id="A0A1H7R0J8"/>
<keyword evidence="4" id="KW-1185">Reference proteome</keyword>
<accession>A0A1H7R0J8</accession>
<sequence>MKRIPTLVIAVGALALGLPACDPAGPTLDGATPAATDRAPLRLARRPRTRAASSVRVSCS</sequence>
<evidence type="ECO:0000313" key="4">
    <source>
        <dbReference type="Proteomes" id="UP000183015"/>
    </source>
</evidence>
<protein>
    <submittedName>
        <fullName evidence="3">Uncharacterized protein</fullName>
    </submittedName>
</protein>
<feature type="chain" id="PRO_5038762845" evidence="2">
    <location>
        <begin position="21"/>
        <end position="60"/>
    </location>
</feature>
<reference evidence="4" key="1">
    <citation type="submission" date="2016-10" db="EMBL/GenBank/DDBJ databases">
        <authorList>
            <person name="Varghese N."/>
        </authorList>
    </citation>
    <scope>NUCLEOTIDE SEQUENCE [LARGE SCALE GENOMIC DNA]</scope>
    <source>
        <strain evidence="4">DSM 45096 / BCRC 16803 / CGMCC 4.1857 / CIP 109030 / JCM 12277 / KCTC 19219 / NBRC 100920 / 33214</strain>
    </source>
</reference>
<keyword evidence="2" id="KW-0732">Signal</keyword>
<dbReference type="RefSeq" id="WP_042445635.1">
    <property type="nucleotide sequence ID" value="NZ_BBPN01000009.1"/>
</dbReference>
<proteinExistence type="predicted"/>
<evidence type="ECO:0000313" key="3">
    <source>
        <dbReference type="EMBL" id="SEL53087.1"/>
    </source>
</evidence>
<feature type="region of interest" description="Disordered" evidence="1">
    <location>
        <begin position="29"/>
        <end position="60"/>
    </location>
</feature>
<dbReference type="EMBL" id="FOAZ01000009">
    <property type="protein sequence ID" value="SEL53087.1"/>
    <property type="molecule type" value="Genomic_DNA"/>
</dbReference>
<feature type="signal peptide" evidence="2">
    <location>
        <begin position="1"/>
        <end position="20"/>
    </location>
</feature>
<feature type="compositionally biased region" description="Low complexity" evidence="1">
    <location>
        <begin position="33"/>
        <end position="42"/>
    </location>
</feature>
<dbReference type="Proteomes" id="UP000183015">
    <property type="component" value="Unassembled WGS sequence"/>
</dbReference>
<evidence type="ECO:0000256" key="2">
    <source>
        <dbReference type="SAM" id="SignalP"/>
    </source>
</evidence>